<dbReference type="eggNOG" id="COG0626">
    <property type="taxonomic scope" value="Bacteria"/>
</dbReference>
<dbReference type="AlphaFoldDB" id="B5CKV0"/>
<dbReference type="Gene3D" id="3.40.640.10">
    <property type="entry name" value="Type I PLP-dependent aspartate aminotransferase-like (Major domain)"/>
    <property type="match status" value="1"/>
</dbReference>
<reference evidence="6 7" key="1">
    <citation type="submission" date="2008-08" db="EMBL/GenBank/DDBJ databases">
        <title>Draft genome sequence of Ruminococcus lactaris ATCC 29176.</title>
        <authorList>
            <person name="Sudarsanam P."/>
            <person name="Ley R."/>
            <person name="Guruge J."/>
            <person name="Turnbaugh P.J."/>
            <person name="Mahowald M."/>
            <person name="Liep D."/>
            <person name="Gordon J."/>
        </authorList>
    </citation>
    <scope>NUCLEOTIDE SEQUENCE [LARGE SCALE GENOMIC DNA]</scope>
    <source>
        <strain evidence="6 7">ATCC 29176</strain>
    </source>
</reference>
<protein>
    <submittedName>
        <fullName evidence="6">Cys/Met metabolism PLP-dependent enzyme</fullName>
    </submittedName>
</protein>
<comment type="caution">
    <text evidence="6">The sequence shown here is derived from an EMBL/GenBank/DDBJ whole genome shotgun (WGS) entry which is preliminary data.</text>
</comment>
<dbReference type="HOGENOM" id="CLU_018986_2_0_9"/>
<reference evidence="6 7" key="2">
    <citation type="submission" date="2008-08" db="EMBL/GenBank/DDBJ databases">
        <authorList>
            <person name="Fulton L."/>
            <person name="Clifton S."/>
            <person name="Fulton B."/>
            <person name="Xu J."/>
            <person name="Minx P."/>
            <person name="Pepin K.H."/>
            <person name="Johnson M."/>
            <person name="Bhonagiri V."/>
            <person name="Nash W.E."/>
            <person name="Mardis E.R."/>
            <person name="Wilson R.K."/>
        </authorList>
    </citation>
    <scope>NUCLEOTIDE SEQUENCE [LARGE SCALE GENOMIC DNA]</scope>
    <source>
        <strain evidence="6 7">ATCC 29176</strain>
    </source>
</reference>
<dbReference type="GO" id="GO:0009086">
    <property type="term" value="P:methionine biosynthetic process"/>
    <property type="evidence" value="ECO:0007669"/>
    <property type="project" value="UniProtKB-ARBA"/>
</dbReference>
<sequence length="389" mass="43031">MEAVKMAEEYKFETRCIHGNGGLVEGHPYGAVSVPIFQTATFAHPGIGRSTGYDYTRESNPTRHELESVMSTLEEADDSIACTSGMAAIGLCLELFEEGSHILCTEDLYGGTVRMFESIGEKRGVTFSYVDTSDIELVRKSIRKETKALYIETPSNPTMKVTDFAAMKEIADEYGLLIIADNTFLTPYFQKPLTLGADLVVHSGTKFLGGHNDVLAGFVCIKGKGLSEKLRYTYKTVGCCLPPFDSFLVLRGIKTLSVRLERQQENAKKIALWLKDRPEVKAVYYTGLPEHPGYEINQKQASGCGSMISFKVDSEKRARKLLESVKLISYAESLGGVESLITYPMLQTHGDVPVETRERLGITEDFLRMSVGIENAEDLIADLEQALAE</sequence>
<feature type="modified residue" description="N6-(pyridoxal phosphate)lysine" evidence="4">
    <location>
        <position position="206"/>
    </location>
</feature>
<keyword evidence="7" id="KW-1185">Reference proteome</keyword>
<dbReference type="InterPro" id="IPR054542">
    <property type="entry name" value="Cys_met_metab_PP"/>
</dbReference>
<dbReference type="GO" id="GO:0016846">
    <property type="term" value="F:carbon-sulfur lyase activity"/>
    <property type="evidence" value="ECO:0007669"/>
    <property type="project" value="TreeGrafter"/>
</dbReference>
<dbReference type="InterPro" id="IPR015422">
    <property type="entry name" value="PyrdxlP-dep_Trfase_small"/>
</dbReference>
<evidence type="ECO:0000256" key="1">
    <source>
        <dbReference type="ARBA" id="ARBA00001933"/>
    </source>
</evidence>
<gene>
    <name evidence="6" type="ORF">RUMLAC_00064</name>
</gene>
<comment type="similarity">
    <text evidence="2 5">Belongs to the trans-sulfuration enzymes family.</text>
</comment>
<dbReference type="SUPFAM" id="SSF53383">
    <property type="entry name" value="PLP-dependent transferases"/>
    <property type="match status" value="1"/>
</dbReference>
<evidence type="ECO:0000313" key="7">
    <source>
        <dbReference type="Proteomes" id="UP000003254"/>
    </source>
</evidence>
<dbReference type="PANTHER" id="PTHR11808">
    <property type="entry name" value="TRANS-SULFURATION ENZYME FAMILY MEMBER"/>
    <property type="match status" value="1"/>
</dbReference>
<dbReference type="EMBL" id="ABOU02000002">
    <property type="protein sequence ID" value="EDY34166.1"/>
    <property type="molecule type" value="Genomic_DNA"/>
</dbReference>
<dbReference type="Proteomes" id="UP000003254">
    <property type="component" value="Unassembled WGS sequence"/>
</dbReference>
<dbReference type="Gene3D" id="3.90.1150.10">
    <property type="entry name" value="Aspartate Aminotransferase, domain 1"/>
    <property type="match status" value="1"/>
</dbReference>
<evidence type="ECO:0000256" key="5">
    <source>
        <dbReference type="RuleBase" id="RU362118"/>
    </source>
</evidence>
<dbReference type="FunFam" id="3.90.1150.10:FF:000033">
    <property type="entry name" value="Cystathionine gamma-synthase"/>
    <property type="match status" value="1"/>
</dbReference>
<name>B5CKV0_9FIRM</name>
<dbReference type="Pfam" id="PF01053">
    <property type="entry name" value="Cys_Met_Meta_PP"/>
    <property type="match status" value="1"/>
</dbReference>
<dbReference type="GO" id="GO:0005737">
    <property type="term" value="C:cytoplasm"/>
    <property type="evidence" value="ECO:0007669"/>
    <property type="project" value="TreeGrafter"/>
</dbReference>
<accession>B5CKV0</accession>
<dbReference type="PROSITE" id="PS00868">
    <property type="entry name" value="CYS_MET_METAB_PP"/>
    <property type="match status" value="1"/>
</dbReference>
<dbReference type="PIRSF" id="PIRSF001434">
    <property type="entry name" value="CGS"/>
    <property type="match status" value="1"/>
</dbReference>
<dbReference type="CDD" id="cd00614">
    <property type="entry name" value="CGS_like"/>
    <property type="match status" value="1"/>
</dbReference>
<dbReference type="InterPro" id="IPR015424">
    <property type="entry name" value="PyrdxlP-dep_Trfase"/>
</dbReference>
<dbReference type="InterPro" id="IPR015421">
    <property type="entry name" value="PyrdxlP-dep_Trfase_major"/>
</dbReference>
<dbReference type="GO" id="GO:0019346">
    <property type="term" value="P:transsulfuration"/>
    <property type="evidence" value="ECO:0007669"/>
    <property type="project" value="InterPro"/>
</dbReference>
<evidence type="ECO:0000256" key="2">
    <source>
        <dbReference type="ARBA" id="ARBA00009077"/>
    </source>
</evidence>
<evidence type="ECO:0000256" key="4">
    <source>
        <dbReference type="PIRSR" id="PIRSR001434-2"/>
    </source>
</evidence>
<dbReference type="GO" id="GO:0030170">
    <property type="term" value="F:pyridoxal phosphate binding"/>
    <property type="evidence" value="ECO:0007669"/>
    <property type="project" value="InterPro"/>
</dbReference>
<dbReference type="InterPro" id="IPR000277">
    <property type="entry name" value="Cys/Met-Metab_PyrdxlP-dep_enz"/>
</dbReference>
<evidence type="ECO:0000256" key="3">
    <source>
        <dbReference type="ARBA" id="ARBA00022898"/>
    </source>
</evidence>
<comment type="cofactor">
    <cofactor evidence="1 5">
        <name>pyridoxal 5'-phosphate</name>
        <dbReference type="ChEBI" id="CHEBI:597326"/>
    </cofactor>
</comment>
<evidence type="ECO:0000313" key="6">
    <source>
        <dbReference type="EMBL" id="EDY34166.1"/>
    </source>
</evidence>
<keyword evidence="3 4" id="KW-0663">Pyridoxal phosphate</keyword>
<organism evidence="6 7">
    <name type="scientific">[Ruminococcus] lactaris ATCC 29176</name>
    <dbReference type="NCBI Taxonomy" id="471875"/>
    <lineage>
        <taxon>Bacteria</taxon>
        <taxon>Bacillati</taxon>
        <taxon>Bacillota</taxon>
        <taxon>Clostridia</taxon>
        <taxon>Lachnospirales</taxon>
        <taxon>Lachnospiraceae</taxon>
        <taxon>Mediterraneibacter</taxon>
    </lineage>
</organism>
<proteinExistence type="inferred from homology"/>
<dbReference type="FunFam" id="3.40.640.10:FF:000009">
    <property type="entry name" value="Cystathionine gamma-synthase homolog"/>
    <property type="match status" value="1"/>
</dbReference>
<dbReference type="PANTHER" id="PTHR11808:SF90">
    <property type="entry name" value="CYSTATHIONINE GAMMA-SYNTHASE"/>
    <property type="match status" value="1"/>
</dbReference>